<evidence type="ECO:0000259" key="1">
    <source>
        <dbReference type="SMART" id="SM01008"/>
    </source>
</evidence>
<dbReference type="InterPro" id="IPR037165">
    <property type="entry name" value="AldOxase/xan_DH_Mopterin-bd_sf"/>
</dbReference>
<dbReference type="InterPro" id="IPR046867">
    <property type="entry name" value="AldOxase/xan_DH_MoCoBD2"/>
</dbReference>
<accession>A0A7W7YGG9</accession>
<evidence type="ECO:0000313" key="2">
    <source>
        <dbReference type="EMBL" id="MBB5035664.1"/>
    </source>
</evidence>
<dbReference type="InterPro" id="IPR052516">
    <property type="entry name" value="N-heterocyclic_Hydroxylase"/>
</dbReference>
<dbReference type="Proteomes" id="UP000590740">
    <property type="component" value="Unassembled WGS sequence"/>
</dbReference>
<dbReference type="PIRSF" id="PIRSF036389">
    <property type="entry name" value="IOR_B"/>
    <property type="match status" value="1"/>
</dbReference>
<keyword evidence="3" id="KW-1185">Reference proteome</keyword>
<feature type="domain" description="Aldehyde oxidase/xanthine dehydrogenase a/b hammerhead" evidence="1">
    <location>
        <begin position="222"/>
        <end position="302"/>
    </location>
</feature>
<dbReference type="SMART" id="SM01008">
    <property type="entry name" value="Ald_Xan_dh_C"/>
    <property type="match status" value="1"/>
</dbReference>
<dbReference type="EMBL" id="JACHIG010000023">
    <property type="protein sequence ID" value="MBB5035664.1"/>
    <property type="molecule type" value="Genomic_DNA"/>
</dbReference>
<dbReference type="PROSITE" id="PS51318">
    <property type="entry name" value="TAT"/>
    <property type="match status" value="1"/>
</dbReference>
<comment type="caution">
    <text evidence="2">The sequence shown here is derived from an EMBL/GenBank/DDBJ whole genome shotgun (WGS) entry which is preliminary data.</text>
</comment>
<dbReference type="InterPro" id="IPR000674">
    <property type="entry name" value="Ald_Oxase/Xan_DH_a/b"/>
</dbReference>
<dbReference type="SUPFAM" id="SSF56003">
    <property type="entry name" value="Molybdenum cofactor-binding domain"/>
    <property type="match status" value="2"/>
</dbReference>
<reference evidence="2 3" key="1">
    <citation type="submission" date="2020-08" db="EMBL/GenBank/DDBJ databases">
        <title>Genomic Encyclopedia of Type Strains, Phase IV (KMG-IV): sequencing the most valuable type-strain genomes for metagenomic binning, comparative biology and taxonomic classification.</title>
        <authorList>
            <person name="Goeker M."/>
        </authorList>
    </citation>
    <scope>NUCLEOTIDE SEQUENCE [LARGE SCALE GENOMIC DNA]</scope>
    <source>
        <strain evidence="2 3">DSM 12252</strain>
    </source>
</reference>
<evidence type="ECO:0000313" key="3">
    <source>
        <dbReference type="Proteomes" id="UP000590740"/>
    </source>
</evidence>
<dbReference type="InterPro" id="IPR012368">
    <property type="entry name" value="OxRdtase_Mopterin-bd_su_IorB"/>
</dbReference>
<name>A0A7W7YGG9_9BACT</name>
<dbReference type="Pfam" id="PF02738">
    <property type="entry name" value="MoCoBD_1"/>
    <property type="match status" value="1"/>
</dbReference>
<protein>
    <submittedName>
        <fullName evidence="2">Isoquinoline 1-oxidoreductase beta subunit</fullName>
        <ecNumber evidence="2">1.3.99.16</ecNumber>
    </submittedName>
</protein>
<gene>
    <name evidence="2" type="ORF">HNQ65_005277</name>
</gene>
<dbReference type="Gene3D" id="3.30.365.10">
    <property type="entry name" value="Aldehyde oxidase/xanthine dehydrogenase, molybdopterin binding domain"/>
    <property type="match status" value="4"/>
</dbReference>
<dbReference type="EC" id="1.3.99.16" evidence="2"/>
<dbReference type="InterPro" id="IPR008274">
    <property type="entry name" value="AldOxase/xan_DH_MoCoBD1"/>
</dbReference>
<sequence>MSARNVISGQVSNELPPLPEPVIAHAGELQRREFLKGVGGLLLAFTFEMGARGKAAAAAAGSTNTSITSYLAVGSDEAITVYVGGGEMGQGIYSGLAQGVAEDLFVDWAKVKVQPLPAALSWVTGGSSGIMRRLQTMRAAGATARQMLVNAAAQTWGVPATGLVTAKGTVTNPATKAVLTYAQLAPLAATLPVPASVTLVPNNAFQVIGKNVPRQDIPAKTNGSAVYGIDVQVPGMVFAVVKHCPTLGGTLASVPTTPVGALGVIPLYDLSGKNINAVAVVASNTWAAKSAAENLQVRWTLPATASTLSSTNFATQAQSLLSGAAPYTVEQSGNAAAMYASAPVKLDLQYNLPYLAHACMEVLNCTVRITASTCEIWAPTQAPALVQQTGATMSGLPAAAVTVYPTLMGGGLGRKIEQDYVSQAVQTAKAIGKPVKLTWPREEDMAHDFYRPMALSRIQIGLDDKTGKVLSWSNRVVAPSLSIQRGRTLGATGDGIAVEGAASRPYNFLSRLVEYVPHPSPVPVGYWRSVGNSINIFAVESAIDEAALAAKMDPLQFRRNLLVNDARTLAVLNAAASAAGWGSALPAGHARGIAVSNAFGSIVAQVAEISAPTAGSITVHKVACAIDCGYAINPGSVEAQMQGGIFHGLSAAMWGQVTFKSGVASARNFSNYRMLRMKEAPQITVQIVNTNSPLGGIGEPGVPPIAPAVANAYAALTGVRLRNLPFFPGATMSEG</sequence>
<dbReference type="InterPro" id="IPR006311">
    <property type="entry name" value="TAT_signal"/>
</dbReference>
<dbReference type="Gene3D" id="3.90.1170.50">
    <property type="entry name" value="Aldehyde oxidase/xanthine dehydrogenase, a/b hammerhead"/>
    <property type="match status" value="1"/>
</dbReference>
<dbReference type="GO" id="GO:0047121">
    <property type="term" value="F:isoquinoline 1-oxidoreductase activity"/>
    <property type="evidence" value="ECO:0007669"/>
    <property type="project" value="UniProtKB-EC"/>
</dbReference>
<dbReference type="AlphaFoldDB" id="A0A7W7YGG9"/>
<dbReference type="PANTHER" id="PTHR47495">
    <property type="entry name" value="ALDEHYDE DEHYDROGENASE"/>
    <property type="match status" value="1"/>
</dbReference>
<dbReference type="RefSeq" id="WP_184344686.1">
    <property type="nucleotide sequence ID" value="NZ_JACHIG010000023.1"/>
</dbReference>
<dbReference type="PANTHER" id="PTHR47495:SF2">
    <property type="entry name" value="ALDEHYDE DEHYDROGENASE"/>
    <property type="match status" value="1"/>
</dbReference>
<proteinExistence type="predicted"/>
<keyword evidence="2" id="KW-0560">Oxidoreductase</keyword>
<dbReference type="Pfam" id="PF20256">
    <property type="entry name" value="MoCoBD_2"/>
    <property type="match status" value="2"/>
</dbReference>
<organism evidence="2 3">
    <name type="scientific">Prosthecobacter vanneervenii</name>
    <dbReference type="NCBI Taxonomy" id="48466"/>
    <lineage>
        <taxon>Bacteria</taxon>
        <taxon>Pseudomonadati</taxon>
        <taxon>Verrucomicrobiota</taxon>
        <taxon>Verrucomicrobiia</taxon>
        <taxon>Verrucomicrobiales</taxon>
        <taxon>Verrucomicrobiaceae</taxon>
        <taxon>Prosthecobacter</taxon>
    </lineage>
</organism>